<protein>
    <submittedName>
        <fullName evidence="1">Uncharacterized protein</fullName>
    </submittedName>
</protein>
<evidence type="ECO:0000313" key="1">
    <source>
        <dbReference type="EMBL" id="CAI9600674.1"/>
    </source>
</evidence>
<accession>A0ABN9FUH7</accession>
<dbReference type="Proteomes" id="UP001162483">
    <property type="component" value="Unassembled WGS sequence"/>
</dbReference>
<comment type="caution">
    <text evidence="1">The sequence shown here is derived from an EMBL/GenBank/DDBJ whole genome shotgun (WGS) entry which is preliminary data.</text>
</comment>
<dbReference type="EMBL" id="CATNWA010017458">
    <property type="protein sequence ID" value="CAI9600674.1"/>
    <property type="molecule type" value="Genomic_DNA"/>
</dbReference>
<feature type="non-terminal residue" evidence="1">
    <location>
        <position position="202"/>
    </location>
</feature>
<name>A0ABN9FUH7_9NEOB</name>
<keyword evidence="2" id="KW-1185">Reference proteome</keyword>
<sequence length="202" mass="24214">MIWVPTQNRGLDDNTSLYTLNVLRVWDIMHRQKGWVFNSLLMPLRNTEFFAPGREGITGKWIIKEDAQLRDIMVGEELGSFKELEKKKGDIFNRIDEWRYHQLKHFVGRLPKPSRTKKDWNPFERLLDSRGDGKHGIAKIYKIFTDLDTSTKLMYIEKWERDLGMEIDEGKQKKIYRLIYENISMREVEIKDKCLIRWHITP</sequence>
<proteinExistence type="predicted"/>
<reference evidence="1" key="1">
    <citation type="submission" date="2023-05" db="EMBL/GenBank/DDBJ databases">
        <authorList>
            <person name="Stuckert A."/>
        </authorList>
    </citation>
    <scope>NUCLEOTIDE SEQUENCE</scope>
</reference>
<gene>
    <name evidence="1" type="ORF">SPARVUS_LOCUS12813142</name>
</gene>
<evidence type="ECO:0000313" key="2">
    <source>
        <dbReference type="Proteomes" id="UP001162483"/>
    </source>
</evidence>
<organism evidence="1 2">
    <name type="scientific">Staurois parvus</name>
    <dbReference type="NCBI Taxonomy" id="386267"/>
    <lineage>
        <taxon>Eukaryota</taxon>
        <taxon>Metazoa</taxon>
        <taxon>Chordata</taxon>
        <taxon>Craniata</taxon>
        <taxon>Vertebrata</taxon>
        <taxon>Euteleostomi</taxon>
        <taxon>Amphibia</taxon>
        <taxon>Batrachia</taxon>
        <taxon>Anura</taxon>
        <taxon>Neobatrachia</taxon>
        <taxon>Ranoidea</taxon>
        <taxon>Ranidae</taxon>
        <taxon>Staurois</taxon>
    </lineage>
</organism>